<dbReference type="Pfam" id="PF06748">
    <property type="entry name" value="DUF1217"/>
    <property type="match status" value="1"/>
</dbReference>
<sequence>MSFQPIIVGTGLVAWQFLQSTRETQRASFDSSPALVRDTEYFAENIGAISTAEELVSDRRLLRVALGAYGLQDDIDSRYFIRKLLEEGTTQTDALANKLADERYKALARGFGFDRPNGPRTTLDGFAGEIIGKFRAQQFEVAVGEQDNALRLSLSLQRSLPELAAANVANDTKWFRIMGNQPLRSVFEGALGLPSSLGQLDIDQQLEVFKDKAASRFGTNDIAELATDKTLNRIVQTYLLQEQVKDFTAAGTGQIALTLLMNVPRWDAL</sequence>
<dbReference type="STRING" id="311180.SAMN04488050_10721"/>
<dbReference type="InterPro" id="IPR010626">
    <property type="entry name" value="DUF1217"/>
</dbReference>
<evidence type="ECO:0000313" key="2">
    <source>
        <dbReference type="Proteomes" id="UP000199392"/>
    </source>
</evidence>
<dbReference type="AlphaFoldDB" id="A0A1I6U0D9"/>
<dbReference type="InterPro" id="IPR023157">
    <property type="entry name" value="AGR-C-984p-like_sf"/>
</dbReference>
<dbReference type="EMBL" id="FOZW01000007">
    <property type="protein sequence ID" value="SFS94864.1"/>
    <property type="molecule type" value="Genomic_DNA"/>
</dbReference>
<evidence type="ECO:0000313" key="1">
    <source>
        <dbReference type="EMBL" id="SFS94864.1"/>
    </source>
</evidence>
<dbReference type="Proteomes" id="UP000199392">
    <property type="component" value="Unassembled WGS sequence"/>
</dbReference>
<accession>A0A1I6U0D9</accession>
<dbReference type="RefSeq" id="WP_092425581.1">
    <property type="nucleotide sequence ID" value="NZ_FNCL01000007.1"/>
</dbReference>
<protein>
    <recommendedName>
        <fullName evidence="3">Flagellar protein</fullName>
    </recommendedName>
</protein>
<dbReference type="OrthoDB" id="7824597at2"/>
<name>A0A1I6U0D9_9RHOB</name>
<dbReference type="SUPFAM" id="SSF158837">
    <property type="entry name" value="AGR C 984p-like"/>
    <property type="match status" value="1"/>
</dbReference>
<gene>
    <name evidence="1" type="ORF">SAMN04488050_10721</name>
</gene>
<proteinExistence type="predicted"/>
<evidence type="ECO:0008006" key="3">
    <source>
        <dbReference type="Google" id="ProtNLM"/>
    </source>
</evidence>
<keyword evidence="2" id="KW-1185">Reference proteome</keyword>
<organism evidence="1 2">
    <name type="scientific">Alloyangia pacifica</name>
    <dbReference type="NCBI Taxonomy" id="311180"/>
    <lineage>
        <taxon>Bacteria</taxon>
        <taxon>Pseudomonadati</taxon>
        <taxon>Pseudomonadota</taxon>
        <taxon>Alphaproteobacteria</taxon>
        <taxon>Rhodobacterales</taxon>
        <taxon>Roseobacteraceae</taxon>
        <taxon>Alloyangia</taxon>
    </lineage>
</organism>
<reference evidence="2" key="1">
    <citation type="submission" date="2016-10" db="EMBL/GenBank/DDBJ databases">
        <authorList>
            <person name="Varghese N."/>
            <person name="Submissions S."/>
        </authorList>
    </citation>
    <scope>NUCLEOTIDE SEQUENCE [LARGE SCALE GENOMIC DNA]</scope>
    <source>
        <strain evidence="2">DSM 26894</strain>
    </source>
</reference>
<dbReference type="Gene3D" id="1.10.3700.10">
    <property type="entry name" value="AGR C 984p-like"/>
    <property type="match status" value="1"/>
</dbReference>